<dbReference type="Proteomes" id="UP000298327">
    <property type="component" value="Unassembled WGS sequence"/>
</dbReference>
<name>A0A4Y9YVS1_9AGAM</name>
<proteinExistence type="predicted"/>
<sequence>MFTGTTPDLRHSPFAVHLLPPLPIYRYPASSALLLLSPACSLSPDDRLPRSLLAVIRTHTPSATRHTRHSFFLILVLGHT</sequence>
<dbReference type="AlphaFoldDB" id="A0A4Y9YVS1"/>
<comment type="caution">
    <text evidence="1">The sequence shown here is derived from an EMBL/GenBank/DDBJ whole genome shotgun (WGS) entry which is preliminary data.</text>
</comment>
<accession>A0A4Y9YVS1</accession>
<evidence type="ECO:0000313" key="1">
    <source>
        <dbReference type="EMBL" id="TFY66524.1"/>
    </source>
</evidence>
<keyword evidence="2" id="KW-1185">Reference proteome</keyword>
<gene>
    <name evidence="1" type="ORF">EVG20_g4566</name>
</gene>
<organism evidence="1 2">
    <name type="scientific">Dentipellis fragilis</name>
    <dbReference type="NCBI Taxonomy" id="205917"/>
    <lineage>
        <taxon>Eukaryota</taxon>
        <taxon>Fungi</taxon>
        <taxon>Dikarya</taxon>
        <taxon>Basidiomycota</taxon>
        <taxon>Agaricomycotina</taxon>
        <taxon>Agaricomycetes</taxon>
        <taxon>Russulales</taxon>
        <taxon>Hericiaceae</taxon>
        <taxon>Dentipellis</taxon>
    </lineage>
</organism>
<evidence type="ECO:0000313" key="2">
    <source>
        <dbReference type="Proteomes" id="UP000298327"/>
    </source>
</evidence>
<protein>
    <submittedName>
        <fullName evidence="1">Uncharacterized protein</fullName>
    </submittedName>
</protein>
<dbReference type="EMBL" id="SEOQ01000240">
    <property type="protein sequence ID" value="TFY66524.1"/>
    <property type="molecule type" value="Genomic_DNA"/>
</dbReference>
<reference evidence="1 2" key="1">
    <citation type="submission" date="2019-02" db="EMBL/GenBank/DDBJ databases">
        <title>Genome sequencing of the rare red list fungi Dentipellis fragilis.</title>
        <authorList>
            <person name="Buettner E."/>
            <person name="Kellner H."/>
        </authorList>
    </citation>
    <scope>NUCLEOTIDE SEQUENCE [LARGE SCALE GENOMIC DNA]</scope>
    <source>
        <strain evidence="1 2">DSM 105465</strain>
    </source>
</reference>